<dbReference type="AlphaFoldDB" id="A0A1N6MB68"/>
<reference evidence="2" key="2">
    <citation type="submission" date="2019-11" db="EMBL/GenBank/DDBJ databases">
        <authorList>
            <person name="January G."/>
            <person name="Bunk B."/>
        </authorList>
    </citation>
    <scope>NUCLEOTIDE SEQUENCE</scope>
    <source>
        <strain evidence="2">3.6</strain>
    </source>
</reference>
<evidence type="ECO:0000313" key="2">
    <source>
        <dbReference type="EMBL" id="QMV13851.1"/>
    </source>
</evidence>
<feature type="domain" description="MAE-28990/MAE-18760-like HEPN" evidence="1">
    <location>
        <begin position="6"/>
        <end position="237"/>
    </location>
</feature>
<dbReference type="EMBL" id="FSSB01000038">
    <property type="protein sequence ID" value="SIO96664.1"/>
    <property type="molecule type" value="Genomic_DNA"/>
</dbReference>
<evidence type="ECO:0000313" key="4">
    <source>
        <dbReference type="Proteomes" id="UP000184774"/>
    </source>
</evidence>
<proteinExistence type="predicted"/>
<protein>
    <recommendedName>
        <fullName evidence="1">MAE-28990/MAE-18760-like HEPN domain-containing protein</fullName>
    </recommendedName>
</protein>
<dbReference type="Pfam" id="PF18737">
    <property type="entry name" value="HEPN_MAE_28990"/>
    <property type="match status" value="1"/>
</dbReference>
<dbReference type="Proteomes" id="UP000184774">
    <property type="component" value="Unassembled WGS sequence"/>
</dbReference>
<reference evidence="2 5" key="3">
    <citation type="journal article" date="2020" name="J. Nat. Prod.">
        <title>Genomics-Metabolomics Profiling Disclosed Marine Vibrio spartinae 3.6 as a Producer of a New Branched Side Chain Prodigiosin.</title>
        <authorList>
            <person name="Vitale G.A."/>
            <person name="Sciarretta M."/>
            <person name="Palma Esposito F."/>
            <person name="January G.G."/>
            <person name="Giaccio M."/>
            <person name="Bunk B."/>
            <person name="Sproer C."/>
            <person name="Bajerski F."/>
            <person name="Power D."/>
            <person name="Festa C."/>
            <person name="Monti M.C."/>
            <person name="D'Auria M.V."/>
            <person name="de Pascale D."/>
        </authorList>
    </citation>
    <scope>NUCLEOTIDE SEQUENCE [LARGE SCALE GENOMIC DNA]</scope>
    <source>
        <strain evidence="2 5">3.6</strain>
    </source>
</reference>
<keyword evidence="5" id="KW-1185">Reference proteome</keyword>
<dbReference type="Proteomes" id="UP000515264">
    <property type="component" value="Chromosome 1"/>
</dbReference>
<gene>
    <name evidence="3" type="ORF">VSP9026_04468</name>
    <name evidence="2" type="ORF">Vspart_01096</name>
</gene>
<evidence type="ECO:0000313" key="3">
    <source>
        <dbReference type="EMBL" id="SIO96664.1"/>
    </source>
</evidence>
<evidence type="ECO:0000313" key="5">
    <source>
        <dbReference type="Proteomes" id="UP000515264"/>
    </source>
</evidence>
<name>A0A1N6MB68_9VIBR</name>
<accession>A0A1N6MB68</accession>
<dbReference type="OrthoDB" id="571721at2"/>
<dbReference type="EMBL" id="CP046268">
    <property type="protein sequence ID" value="QMV13851.1"/>
    <property type="molecule type" value="Genomic_DNA"/>
</dbReference>
<reference evidence="3 4" key="1">
    <citation type="submission" date="2016-12" db="EMBL/GenBank/DDBJ databases">
        <authorList>
            <person name="Song W.-J."/>
            <person name="Kurnit D.M."/>
        </authorList>
    </citation>
    <scope>NUCLEOTIDE SEQUENCE [LARGE SCALE GENOMIC DNA]</scope>
    <source>
        <strain evidence="3 4">CECT 9026</strain>
    </source>
</reference>
<sequence length="243" mass="27513">MQLVRDTFDERISDIETYFELVSNIEKAVGSGGAVFDVDGTGYRIKPEQQKIMYSGIYLHLYNLIESTISLLIDAVERHAAQGINGQLTLLTENMKKLYVKSVASPFESLSNDKRFEKAIDLFEQVLSIRPIELKIPPSGGGNWDSQEIKRLSGSIGINLNLPRNLNRKINEKFRDDKAPIRLIKEVRNKLAHGSLSFTQCGDNHVASDFRKLIDIVKEYLSFIIQSYDDFINQQGYRIPAAG</sequence>
<evidence type="ECO:0000259" key="1">
    <source>
        <dbReference type="Pfam" id="PF18737"/>
    </source>
</evidence>
<dbReference type="InterPro" id="IPR040788">
    <property type="entry name" value="HEPN_MAE_28990"/>
</dbReference>
<dbReference type="RefSeq" id="WP_074375076.1">
    <property type="nucleotide sequence ID" value="NZ_AP024907.1"/>
</dbReference>
<organism evidence="3 4">
    <name type="scientific">Vibrio spartinae</name>
    <dbReference type="NCBI Taxonomy" id="1918945"/>
    <lineage>
        <taxon>Bacteria</taxon>
        <taxon>Pseudomonadati</taxon>
        <taxon>Pseudomonadota</taxon>
        <taxon>Gammaproteobacteria</taxon>
        <taxon>Vibrionales</taxon>
        <taxon>Vibrionaceae</taxon>
        <taxon>Vibrio</taxon>
    </lineage>
</organism>